<dbReference type="Proteomes" id="UP001208689">
    <property type="component" value="Chromosome"/>
</dbReference>
<dbReference type="InterPro" id="IPR036188">
    <property type="entry name" value="FAD/NAD-bd_sf"/>
</dbReference>
<dbReference type="PRINTS" id="PR00419">
    <property type="entry name" value="ADXRDTASE"/>
</dbReference>
<name>A0ABY6HQM3_9ARCH</name>
<accession>A0ABY6HQM3</accession>
<organism evidence="2 3">
    <name type="scientific">Candidatus Lokiarchaeum ossiferum</name>
    <dbReference type="NCBI Taxonomy" id="2951803"/>
    <lineage>
        <taxon>Archaea</taxon>
        <taxon>Promethearchaeati</taxon>
        <taxon>Promethearchaeota</taxon>
        <taxon>Promethearchaeia</taxon>
        <taxon>Promethearchaeales</taxon>
        <taxon>Promethearchaeaceae</taxon>
        <taxon>Candidatus Lokiarchaeum</taxon>
    </lineage>
</organism>
<dbReference type="SUPFAM" id="SSF51905">
    <property type="entry name" value="FAD/NAD(P)-binding domain"/>
    <property type="match status" value="1"/>
</dbReference>
<dbReference type="PANTHER" id="PTHR43734:SF1">
    <property type="entry name" value="PHYTOENE DESATURASE"/>
    <property type="match status" value="1"/>
</dbReference>
<proteinExistence type="predicted"/>
<evidence type="ECO:0000259" key="1">
    <source>
        <dbReference type="Pfam" id="PF01593"/>
    </source>
</evidence>
<dbReference type="InterPro" id="IPR002937">
    <property type="entry name" value="Amino_oxidase"/>
</dbReference>
<keyword evidence="3" id="KW-1185">Reference proteome</keyword>
<feature type="domain" description="Amine oxidase" evidence="1">
    <location>
        <begin position="11"/>
        <end position="292"/>
    </location>
</feature>
<dbReference type="EMBL" id="CP104013">
    <property type="protein sequence ID" value="UYP45806.1"/>
    <property type="molecule type" value="Genomic_DNA"/>
</dbReference>
<dbReference type="Gene3D" id="3.50.50.60">
    <property type="entry name" value="FAD/NAD(P)-binding domain"/>
    <property type="match status" value="2"/>
</dbReference>
<reference evidence="2" key="1">
    <citation type="submission" date="2022-09" db="EMBL/GenBank/DDBJ databases">
        <title>Actin cytoskeleton and complex cell architecture in an #Asgard archaeon.</title>
        <authorList>
            <person name="Ponce Toledo R.I."/>
            <person name="Schleper C."/>
            <person name="Rodrigues Oliveira T."/>
            <person name="Wollweber F."/>
            <person name="Xu J."/>
            <person name="Rittmann S."/>
            <person name="Klingl A."/>
            <person name="Pilhofer M."/>
        </authorList>
    </citation>
    <scope>NUCLEOTIDE SEQUENCE</scope>
    <source>
        <strain evidence="2">B-35</strain>
    </source>
</reference>
<dbReference type="Pfam" id="PF01593">
    <property type="entry name" value="Amino_oxidase"/>
    <property type="match status" value="1"/>
</dbReference>
<evidence type="ECO:0000313" key="2">
    <source>
        <dbReference type="EMBL" id="UYP45806.1"/>
    </source>
</evidence>
<sequence length="513" mass="57967">MKKIAIIGAGMAGLTAGAYLAKAGYKVSIYEQFPNIGGVTATFHKEGFSWDLGPMLVQDFLPEEPAGKILVDLGLYDQIQFQRSDRGVVMPDYDLWKPSEYKGQYWRRNELIRLYPDEAENLTRYYQFHNTMLDIVALSRRIESANAFHKIFLQLRLFFLFQRVKDKKNMSAAQLMDHFFTHKEIKGLFLGLLADFVTKPSEFPALGIPIVNCETAHDDRLPLKVSRAGARPSYTYILGGMEVLVQVFEKYILAHGGQIHVNSPVERLLLHDNQLHGFQLSNGTKVEADIVLASGGAKEFFFKIVGKENLPSAYVDQIVDIPLMESVHMIHLGLDLDPRKFQQAALCYYYGTYEVEDAVIRCRNGEYHEGKDGFLIYVPSLHSPSMAPPGKFAMTIYTIAPNKLDSGTWETRKEEFSEKLLIEAEKIIPNLRQHILVQEIMTPADFRLRTHQSHHAFGGRAPIMGKTGAPHMTPIEGLWFIGSQSDKTAGGLPGTMIHSKLVIQEVLKYLKDK</sequence>
<protein>
    <recommendedName>
        <fullName evidence="1">Amine oxidase domain-containing protein</fullName>
    </recommendedName>
</protein>
<gene>
    <name evidence="2" type="ORF">NEF87_002091</name>
</gene>
<dbReference type="PANTHER" id="PTHR43734">
    <property type="entry name" value="PHYTOENE DESATURASE"/>
    <property type="match status" value="1"/>
</dbReference>
<evidence type="ECO:0000313" key="3">
    <source>
        <dbReference type="Proteomes" id="UP001208689"/>
    </source>
</evidence>